<evidence type="ECO:0000313" key="3">
    <source>
        <dbReference type="Proteomes" id="UP000188533"/>
    </source>
</evidence>
<protein>
    <submittedName>
        <fullName evidence="2">Uncharacterized protein</fullName>
    </submittedName>
</protein>
<sequence>MLSEEIELSSQSLYHTLAILNNDTYSPGIDSEGGIEEVLGRRAWIILVHNVEKTWNMRIRHIWLQTLLLLLVLHPGLCILGEILWLYTFEPFSAR</sequence>
<feature type="transmembrane region" description="Helical" evidence="1">
    <location>
        <begin position="62"/>
        <end position="87"/>
    </location>
</feature>
<accession>A0A1Q3E761</accession>
<keyword evidence="1" id="KW-0812">Transmembrane</keyword>
<dbReference type="EMBL" id="BDGU01000127">
    <property type="protein sequence ID" value="GAW03087.1"/>
    <property type="molecule type" value="Genomic_DNA"/>
</dbReference>
<reference evidence="2 3" key="2">
    <citation type="submission" date="2017-02" db="EMBL/GenBank/DDBJ databases">
        <title>A genome survey and senescence transcriptome analysis in Lentinula edodes.</title>
        <authorList>
            <person name="Sakamoto Y."/>
            <person name="Nakade K."/>
            <person name="Sato S."/>
            <person name="Yoshida Y."/>
            <person name="Miyazaki K."/>
            <person name="Natsume S."/>
            <person name="Konno N."/>
        </authorList>
    </citation>
    <scope>NUCLEOTIDE SEQUENCE [LARGE SCALE GENOMIC DNA]</scope>
    <source>
        <strain evidence="2 3">NBRC 111202</strain>
    </source>
</reference>
<proteinExistence type="predicted"/>
<keyword evidence="1" id="KW-1133">Transmembrane helix</keyword>
<organism evidence="2 3">
    <name type="scientific">Lentinula edodes</name>
    <name type="common">Shiitake mushroom</name>
    <name type="synonym">Lentinus edodes</name>
    <dbReference type="NCBI Taxonomy" id="5353"/>
    <lineage>
        <taxon>Eukaryota</taxon>
        <taxon>Fungi</taxon>
        <taxon>Dikarya</taxon>
        <taxon>Basidiomycota</taxon>
        <taxon>Agaricomycotina</taxon>
        <taxon>Agaricomycetes</taxon>
        <taxon>Agaricomycetidae</taxon>
        <taxon>Agaricales</taxon>
        <taxon>Marasmiineae</taxon>
        <taxon>Omphalotaceae</taxon>
        <taxon>Lentinula</taxon>
    </lineage>
</organism>
<dbReference type="AlphaFoldDB" id="A0A1Q3E761"/>
<evidence type="ECO:0000256" key="1">
    <source>
        <dbReference type="SAM" id="Phobius"/>
    </source>
</evidence>
<comment type="caution">
    <text evidence="2">The sequence shown here is derived from an EMBL/GenBank/DDBJ whole genome shotgun (WGS) entry which is preliminary data.</text>
</comment>
<gene>
    <name evidence="2" type="ORF">LENED_004781</name>
</gene>
<name>A0A1Q3E761_LENED</name>
<keyword evidence="1" id="KW-0472">Membrane</keyword>
<reference evidence="2 3" key="1">
    <citation type="submission" date="2016-08" db="EMBL/GenBank/DDBJ databases">
        <authorList>
            <consortium name="Lentinula edodes genome sequencing consortium"/>
            <person name="Sakamoto Y."/>
            <person name="Nakade K."/>
            <person name="Sato S."/>
            <person name="Yoshida Y."/>
            <person name="Miyazaki K."/>
            <person name="Natsume S."/>
            <person name="Konno N."/>
        </authorList>
    </citation>
    <scope>NUCLEOTIDE SEQUENCE [LARGE SCALE GENOMIC DNA]</scope>
    <source>
        <strain evidence="2 3">NBRC 111202</strain>
    </source>
</reference>
<keyword evidence="3" id="KW-1185">Reference proteome</keyword>
<evidence type="ECO:0000313" key="2">
    <source>
        <dbReference type="EMBL" id="GAW03087.1"/>
    </source>
</evidence>
<dbReference type="Proteomes" id="UP000188533">
    <property type="component" value="Unassembled WGS sequence"/>
</dbReference>